<dbReference type="Gene3D" id="1.10.10.10">
    <property type="entry name" value="Winged helix-like DNA-binding domain superfamily/Winged helix DNA-binding domain"/>
    <property type="match status" value="1"/>
</dbReference>
<dbReference type="PANTHER" id="PTHR42756">
    <property type="entry name" value="TRANSCRIPTIONAL REGULATOR, MARR"/>
    <property type="match status" value="1"/>
</dbReference>
<organism evidence="5 6">
    <name type="scientific">Pedobacter roseus</name>
    <dbReference type="NCBI Taxonomy" id="336820"/>
    <lineage>
        <taxon>Bacteria</taxon>
        <taxon>Pseudomonadati</taxon>
        <taxon>Bacteroidota</taxon>
        <taxon>Sphingobacteriia</taxon>
        <taxon>Sphingobacteriales</taxon>
        <taxon>Sphingobacteriaceae</taxon>
        <taxon>Pedobacter</taxon>
    </lineage>
</organism>
<dbReference type="KEGG" id="proe:H9L23_07955"/>
<evidence type="ECO:0000256" key="3">
    <source>
        <dbReference type="ARBA" id="ARBA00023163"/>
    </source>
</evidence>
<dbReference type="InterPro" id="IPR000835">
    <property type="entry name" value="HTH_MarR-typ"/>
</dbReference>
<dbReference type="PROSITE" id="PS50995">
    <property type="entry name" value="HTH_MARR_2"/>
    <property type="match status" value="1"/>
</dbReference>
<proteinExistence type="predicted"/>
<dbReference type="InterPro" id="IPR036388">
    <property type="entry name" value="WH-like_DNA-bd_sf"/>
</dbReference>
<dbReference type="RefSeq" id="WP_187594456.1">
    <property type="nucleotide sequence ID" value="NZ_CP060723.1"/>
</dbReference>
<dbReference type="GO" id="GO:0003677">
    <property type="term" value="F:DNA binding"/>
    <property type="evidence" value="ECO:0007669"/>
    <property type="project" value="UniProtKB-KW"/>
</dbReference>
<dbReference type="AlphaFoldDB" id="A0A7G9QKX7"/>
<dbReference type="InterPro" id="IPR036390">
    <property type="entry name" value="WH_DNA-bd_sf"/>
</dbReference>
<gene>
    <name evidence="5" type="ORF">H9L23_07955</name>
</gene>
<name>A0A7G9QKX7_9SPHI</name>
<protein>
    <submittedName>
        <fullName evidence="5">Winged helix-turn-helix transcriptional regulator</fullName>
    </submittedName>
</protein>
<feature type="domain" description="HTH marR-type" evidence="4">
    <location>
        <begin position="61"/>
        <end position="194"/>
    </location>
</feature>
<dbReference type="GO" id="GO:0003700">
    <property type="term" value="F:DNA-binding transcription factor activity"/>
    <property type="evidence" value="ECO:0007669"/>
    <property type="project" value="InterPro"/>
</dbReference>
<keyword evidence="2" id="KW-0238">DNA-binding</keyword>
<evidence type="ECO:0000256" key="2">
    <source>
        <dbReference type="ARBA" id="ARBA00023125"/>
    </source>
</evidence>
<keyword evidence="6" id="KW-1185">Reference proteome</keyword>
<evidence type="ECO:0000256" key="1">
    <source>
        <dbReference type="ARBA" id="ARBA00023015"/>
    </source>
</evidence>
<dbReference type="EMBL" id="CP060723">
    <property type="protein sequence ID" value="QNN44002.1"/>
    <property type="molecule type" value="Genomic_DNA"/>
</dbReference>
<dbReference type="PANTHER" id="PTHR42756:SF1">
    <property type="entry name" value="TRANSCRIPTIONAL REPRESSOR OF EMRAB OPERON"/>
    <property type="match status" value="1"/>
</dbReference>
<reference evidence="5 6" key="1">
    <citation type="submission" date="2020-08" db="EMBL/GenBank/DDBJ databases">
        <title>Genome sequence of Pedobacter roseus KACC 11594T.</title>
        <authorList>
            <person name="Hyun D.-W."/>
            <person name="Bae J.-W."/>
        </authorList>
    </citation>
    <scope>NUCLEOTIDE SEQUENCE [LARGE SCALE GENOMIC DNA]</scope>
    <source>
        <strain evidence="5 6">KACC 11594</strain>
    </source>
</reference>
<accession>A0A7G9QKX7</accession>
<dbReference type="SUPFAM" id="SSF46785">
    <property type="entry name" value="Winged helix' DNA-binding domain"/>
    <property type="match status" value="1"/>
</dbReference>
<evidence type="ECO:0000313" key="6">
    <source>
        <dbReference type="Proteomes" id="UP000515806"/>
    </source>
</evidence>
<dbReference type="Proteomes" id="UP000515806">
    <property type="component" value="Chromosome"/>
</dbReference>
<evidence type="ECO:0000313" key="5">
    <source>
        <dbReference type="EMBL" id="QNN44002.1"/>
    </source>
</evidence>
<evidence type="ECO:0000259" key="4">
    <source>
        <dbReference type="PROSITE" id="PS50995"/>
    </source>
</evidence>
<sequence>MMYNLVNELLSLVKTYENDSLNPSEDLNAFRRWLNERDPGKATSKKQSPVWKGKASGRSADSVINTSLVHLYRYAKMHAKAAIAGSAFSTPDEFIYLITLTSAGEMSKTELIKQNIHDKPAGTLIIKRLFDKGLIVQKSSGIDKRSTIVQITEKGNDELKQSMDKIRLASANVTTPLSGNEKIELIALLGKLEDFHYAKNFEKN</sequence>
<keyword evidence="3" id="KW-0804">Transcription</keyword>
<keyword evidence="1" id="KW-0805">Transcription regulation</keyword>